<sequence length="766" mass="87142">MNSDRSFLMPTKYSRVLDKITEMRQERPNQLIKDRIRQTFVHLPQLQDELMQTVDGLTQEESETILETLHDLGDVLWYARDGLDVLGDAVILSASMLIDFIRQIVCHDPTKLAGAGSSGFIDNQLVEDMEQGGKIAHELLRSFSLWKRLEYPDQMLHFKQLLQRFRLAFPAGKNEMKADSGLIVPAYWRVRKNQVKLDELEPLVNKLDGYEPEELTHFHWEDDFHHELVETAFEQLAVESYAVFDEREIHGHCIESVENGEFAVRIALGTHGLDSQKRQVILLEVVSIDRELATEYLRLLHEVAGIVLDAYPGLYASCVAVVKRRRHRIDEAIQKLQTATPARRAFLERQYSWLPADVASWYRREKKTKQNSVPLTSPPDLQKITSMYNRQRSMYNKMELMLTKSDDTKETMVNLHAGAGNHRDLPALWMVERVLKPKSKLIVWILSEISGRCFHKPIEFEVSSKFLAAHGDKLTTGLSVFANAIPDEIPVLPMVKDVILGAVSELGTRSQCAARMHSMVDQLDLSTGGVISSNQSRTLPPAESYNLLQKILNEYDENFTTHSISTLTNLECGTTKDGKYQWAHREEHSCCQNHLRIEYTNASVASNPLTSPSAASTAWMSMSKSESSNFYMCNFVIDGLAAGKYWRRAYCVWEIREQQGTTVLESGETIQNPHEDPQQQSQWLQSFVLTKMTSAETLSTCELVVTLKRPSRLSLRSDKIIGSGSIKLSDYYAQDAGQKFACDRLVIPLSEQKASIYCHLCAFESQ</sequence>
<keyword evidence="2" id="KW-1185">Reference proteome</keyword>
<evidence type="ECO:0000313" key="1">
    <source>
        <dbReference type="EMBL" id="TMW63979.1"/>
    </source>
</evidence>
<evidence type="ECO:0000313" key="2">
    <source>
        <dbReference type="Proteomes" id="UP000794436"/>
    </source>
</evidence>
<comment type="caution">
    <text evidence="1">The sequence shown here is derived from an EMBL/GenBank/DDBJ whole genome shotgun (WGS) entry which is preliminary data.</text>
</comment>
<accession>A0A8K1CJ34</accession>
<dbReference type="EMBL" id="SPLM01000042">
    <property type="protein sequence ID" value="TMW63979.1"/>
    <property type="molecule type" value="Genomic_DNA"/>
</dbReference>
<gene>
    <name evidence="1" type="ORF">Poli38472_014684</name>
</gene>
<dbReference type="OrthoDB" id="127885at2759"/>
<dbReference type="Proteomes" id="UP000794436">
    <property type="component" value="Unassembled WGS sequence"/>
</dbReference>
<dbReference type="AlphaFoldDB" id="A0A8K1CJ34"/>
<name>A0A8K1CJ34_PYTOL</name>
<reference evidence="1" key="1">
    <citation type="submission" date="2019-03" db="EMBL/GenBank/DDBJ databases">
        <title>Long read genome sequence of the mycoparasitic Pythium oligandrum ATCC 38472 isolated from sugarbeet rhizosphere.</title>
        <authorList>
            <person name="Gaulin E."/>
        </authorList>
    </citation>
    <scope>NUCLEOTIDE SEQUENCE</scope>
    <source>
        <strain evidence="1">ATCC 38472_TT</strain>
    </source>
</reference>
<organism evidence="1 2">
    <name type="scientific">Pythium oligandrum</name>
    <name type="common">Mycoparasitic fungus</name>
    <dbReference type="NCBI Taxonomy" id="41045"/>
    <lineage>
        <taxon>Eukaryota</taxon>
        <taxon>Sar</taxon>
        <taxon>Stramenopiles</taxon>
        <taxon>Oomycota</taxon>
        <taxon>Peronosporomycetes</taxon>
        <taxon>Pythiales</taxon>
        <taxon>Pythiaceae</taxon>
        <taxon>Pythium</taxon>
    </lineage>
</organism>
<proteinExistence type="predicted"/>
<protein>
    <submittedName>
        <fullName evidence="1">Uncharacterized protein</fullName>
    </submittedName>
</protein>